<dbReference type="EMBL" id="LOHS01000117">
    <property type="protein sequence ID" value="OAH10975.1"/>
    <property type="molecule type" value="Genomic_DNA"/>
</dbReference>
<comment type="caution">
    <text evidence="1">The sequence shown here is derived from an EMBL/GenBank/DDBJ whole genome shotgun (WGS) entry which is preliminary data.</text>
</comment>
<evidence type="ECO:0008006" key="3">
    <source>
        <dbReference type="Google" id="ProtNLM"/>
    </source>
</evidence>
<dbReference type="RefSeq" id="WP_067283727.1">
    <property type="nucleotide sequence ID" value="NZ_LOHS01000117.1"/>
</dbReference>
<evidence type="ECO:0000313" key="1">
    <source>
        <dbReference type="EMBL" id="OAH10975.1"/>
    </source>
</evidence>
<dbReference type="AlphaFoldDB" id="A0A177HJ78"/>
<keyword evidence="2" id="KW-1185">Reference proteome</keyword>
<dbReference type="PATRIC" id="fig|1716141.3.peg.6112"/>
<reference evidence="1 2" key="1">
    <citation type="submission" date="2015-12" db="EMBL/GenBank/DDBJ databases">
        <title>Genome sequence of Streptomyces sp. G25.</title>
        <authorList>
            <person name="Poehlein A."/>
            <person name="Roettig A."/>
            <person name="Hiessl S."/>
            <person name="Hauschild P."/>
            <person name="Schauer J."/>
            <person name="Madkour M.H."/>
            <person name="Al-Ansari A.M."/>
            <person name="Almakishah N.H."/>
            <person name="Steinbuechel A."/>
            <person name="Daniel R."/>
        </authorList>
    </citation>
    <scope>NUCLEOTIDE SEQUENCE [LARGE SCALE GENOMIC DNA]</scope>
    <source>
        <strain evidence="2">G25(2015)</strain>
    </source>
</reference>
<sequence>MELYIDVAWLLEQQAQLLPKALEVSDYSGLVAATARHKVNTPKLGYVPDASWRAAALFHEIVSVRPLPARNPAFAAMVAISYMHASGEGLAPPYGGFIDLAKDVRAGRTDVYACAELIRSWRV</sequence>
<dbReference type="Proteomes" id="UP000077381">
    <property type="component" value="Unassembled WGS sequence"/>
</dbReference>
<name>A0A177HJ78_9ACTN</name>
<dbReference type="STRING" id="1716141.STSP_58170"/>
<protein>
    <recommendedName>
        <fullName evidence="3">Toxin Doc</fullName>
    </recommendedName>
</protein>
<organism evidence="1 2">
    <name type="scientific">Streptomyces jeddahensis</name>
    <dbReference type="NCBI Taxonomy" id="1716141"/>
    <lineage>
        <taxon>Bacteria</taxon>
        <taxon>Bacillati</taxon>
        <taxon>Actinomycetota</taxon>
        <taxon>Actinomycetes</taxon>
        <taxon>Kitasatosporales</taxon>
        <taxon>Streptomycetaceae</taxon>
        <taxon>Streptomyces</taxon>
    </lineage>
</organism>
<dbReference type="OrthoDB" id="3870539at2"/>
<evidence type="ECO:0000313" key="2">
    <source>
        <dbReference type="Proteomes" id="UP000077381"/>
    </source>
</evidence>
<proteinExistence type="predicted"/>
<gene>
    <name evidence="1" type="ORF">STSP_58170</name>
</gene>
<accession>A0A177HJ78</accession>